<accession>A0A4Y2JMQ8</accession>
<evidence type="ECO:0000313" key="3">
    <source>
        <dbReference type="Proteomes" id="UP000499080"/>
    </source>
</evidence>
<sequence>MNHIILNHSQMTRTIHEPTSSSPNIRNRPTGGRLTLYGRLKMRQARIHNGSLVKSGSEPESLRSRNQDTEPPYLFLASIINALSVDPFSCE</sequence>
<evidence type="ECO:0000313" key="2">
    <source>
        <dbReference type="EMBL" id="GBM91237.1"/>
    </source>
</evidence>
<comment type="caution">
    <text evidence="2">The sequence shown here is derived from an EMBL/GenBank/DDBJ whole genome shotgun (WGS) entry which is preliminary data.</text>
</comment>
<name>A0A4Y2JMQ8_ARAVE</name>
<dbReference type="AlphaFoldDB" id="A0A4Y2JMQ8"/>
<gene>
    <name evidence="2" type="ORF">AVEN_258598_1</name>
</gene>
<proteinExistence type="predicted"/>
<dbReference type="EMBL" id="BGPR01003687">
    <property type="protein sequence ID" value="GBM91237.1"/>
    <property type="molecule type" value="Genomic_DNA"/>
</dbReference>
<keyword evidence="3" id="KW-1185">Reference proteome</keyword>
<feature type="compositionally biased region" description="Polar residues" evidence="1">
    <location>
        <begin position="7"/>
        <end position="27"/>
    </location>
</feature>
<reference evidence="2 3" key="1">
    <citation type="journal article" date="2019" name="Sci. Rep.">
        <title>Orb-weaving spider Araneus ventricosus genome elucidates the spidroin gene catalogue.</title>
        <authorList>
            <person name="Kono N."/>
            <person name="Nakamura H."/>
            <person name="Ohtoshi R."/>
            <person name="Moran D.A.P."/>
            <person name="Shinohara A."/>
            <person name="Yoshida Y."/>
            <person name="Fujiwara M."/>
            <person name="Mori M."/>
            <person name="Tomita M."/>
            <person name="Arakawa K."/>
        </authorList>
    </citation>
    <scope>NUCLEOTIDE SEQUENCE [LARGE SCALE GENOMIC DNA]</scope>
</reference>
<protein>
    <submittedName>
        <fullName evidence="2">Uncharacterized protein</fullName>
    </submittedName>
</protein>
<dbReference type="Proteomes" id="UP000499080">
    <property type="component" value="Unassembled WGS sequence"/>
</dbReference>
<evidence type="ECO:0000256" key="1">
    <source>
        <dbReference type="SAM" id="MobiDB-lite"/>
    </source>
</evidence>
<feature type="region of interest" description="Disordered" evidence="1">
    <location>
        <begin position="1"/>
        <end position="32"/>
    </location>
</feature>
<organism evidence="2 3">
    <name type="scientific">Araneus ventricosus</name>
    <name type="common">Orbweaver spider</name>
    <name type="synonym">Epeira ventricosa</name>
    <dbReference type="NCBI Taxonomy" id="182803"/>
    <lineage>
        <taxon>Eukaryota</taxon>
        <taxon>Metazoa</taxon>
        <taxon>Ecdysozoa</taxon>
        <taxon>Arthropoda</taxon>
        <taxon>Chelicerata</taxon>
        <taxon>Arachnida</taxon>
        <taxon>Araneae</taxon>
        <taxon>Araneomorphae</taxon>
        <taxon>Entelegynae</taxon>
        <taxon>Araneoidea</taxon>
        <taxon>Araneidae</taxon>
        <taxon>Araneus</taxon>
    </lineage>
</organism>